<dbReference type="AlphaFoldDB" id="A0AAW0GIQ3"/>
<dbReference type="GO" id="GO:0006397">
    <property type="term" value="P:mRNA processing"/>
    <property type="evidence" value="ECO:0007669"/>
    <property type="project" value="UniProtKB-UniRule"/>
</dbReference>
<comment type="subcellular location">
    <subcellularLocation>
        <location evidence="1 10">Mitochondrion inner membrane</location>
        <topology evidence="1 10">Single-pass membrane protein</topology>
    </subcellularLocation>
</comment>
<comment type="caution">
    <text evidence="12">The sequence shown here is derived from an EMBL/GenBank/DDBJ whole genome shotgun (WGS) entry which is preliminary data.</text>
</comment>
<keyword evidence="7 10" id="KW-0496">Mitochondrion</keyword>
<evidence type="ECO:0000256" key="8">
    <source>
        <dbReference type="ARBA" id="ARBA00023136"/>
    </source>
</evidence>
<keyword evidence="5 10" id="KW-0999">Mitochondrion inner membrane</keyword>
<feature type="domain" description="Mitochondrial escape protein 2 C-terminal" evidence="11">
    <location>
        <begin position="358"/>
        <end position="500"/>
    </location>
</feature>
<evidence type="ECO:0000256" key="10">
    <source>
        <dbReference type="RuleBase" id="RU367108"/>
    </source>
</evidence>
<keyword evidence="4 10" id="KW-0812">Transmembrane</keyword>
<dbReference type="Proteomes" id="UP001385951">
    <property type="component" value="Unassembled WGS sequence"/>
</dbReference>
<keyword evidence="6 10" id="KW-1133">Transmembrane helix</keyword>
<evidence type="ECO:0000256" key="9">
    <source>
        <dbReference type="ARBA" id="ARBA00025276"/>
    </source>
</evidence>
<evidence type="ECO:0000256" key="7">
    <source>
        <dbReference type="ARBA" id="ARBA00023128"/>
    </source>
</evidence>
<dbReference type="InterPro" id="IPR027417">
    <property type="entry name" value="P-loop_NTPase"/>
</dbReference>
<dbReference type="SUPFAM" id="SSF52540">
    <property type="entry name" value="P-loop containing nucleoside triphosphate hydrolases"/>
    <property type="match status" value="1"/>
</dbReference>
<feature type="transmembrane region" description="Helical" evidence="10">
    <location>
        <begin position="284"/>
        <end position="304"/>
    </location>
</feature>
<dbReference type="GO" id="GO:0003723">
    <property type="term" value="F:RNA binding"/>
    <property type="evidence" value="ECO:0007669"/>
    <property type="project" value="UniProtKB-UniRule"/>
</dbReference>
<name>A0AAW0GIQ3_9APHY</name>
<protein>
    <recommendedName>
        <fullName evidence="3 10">Mitochondrial escape protein 2</fullName>
    </recommendedName>
</protein>
<dbReference type="PANTHER" id="PTHR32198:SF2">
    <property type="entry name" value="MITOCHONDRIAL ESCAPE PROTEIN 2"/>
    <property type="match status" value="1"/>
</dbReference>
<reference evidence="12 13" key="1">
    <citation type="submission" date="2022-09" db="EMBL/GenBank/DDBJ databases">
        <authorList>
            <person name="Palmer J.M."/>
        </authorList>
    </citation>
    <scope>NUCLEOTIDE SEQUENCE [LARGE SCALE GENOMIC DNA]</scope>
    <source>
        <strain evidence="12 13">DSM 7382</strain>
    </source>
</reference>
<dbReference type="GO" id="GO:0005743">
    <property type="term" value="C:mitochondrial inner membrane"/>
    <property type="evidence" value="ECO:0007669"/>
    <property type="project" value="UniProtKB-SubCell"/>
</dbReference>
<evidence type="ECO:0000256" key="2">
    <source>
        <dbReference type="ARBA" id="ARBA00010320"/>
    </source>
</evidence>
<organism evidence="12 13">
    <name type="scientific">Cerrena zonata</name>
    <dbReference type="NCBI Taxonomy" id="2478898"/>
    <lineage>
        <taxon>Eukaryota</taxon>
        <taxon>Fungi</taxon>
        <taxon>Dikarya</taxon>
        <taxon>Basidiomycota</taxon>
        <taxon>Agaricomycotina</taxon>
        <taxon>Agaricomycetes</taxon>
        <taxon>Polyporales</taxon>
        <taxon>Cerrenaceae</taxon>
        <taxon>Cerrena</taxon>
    </lineage>
</organism>
<sequence length="617" mass="69409">MSLSKSSVAISHNILQTARLAARHTSKSRVQLSHLRHQTRQYSEALASTSSESTDPSERNTNREGWLFVDSVFPVKLGTWDVRYYLGYFREETLLERLHALLKDVNNHGFRIIELEPQLKDGGVFIKFGYDSGNADVALEEILSDVRNTVAQGGGVPSWAGMSLGDVWLVKGNPWREDLMRYPSPIVKITFEGPDVDEETLYSLLRPYGRMGDIVPPSPVPAGTLRSSTVLFRNIRGAVRARNTLHGLMISSPNSTTKTRLKTSYQAPVQAHAIRNYITSHPRIFLPVLFFILGTFTYTIFDPIRVFMVEGKMQDWFDIRQFKLYQWLRTNTVDRFTDDHAADDGEKKPSQQQTWKERMDAQDALQRYLSDMPNTIVFLHGPQGSGKSSMLGNILRENGRKTLIIDVGALSKATSESALVTGLASQTGYWPVFSFLNSMNNLIDLASVGVIGQKTGLSSSISDQLKQILEVVGTGLKRVNTSYKQQQEDKRKKEELDQVRREQEAHISRRIKEGTWHDGRLDCLAGNGIMSELGIGDEWFSAQDADAPSIASVDEKGDRSEYLTSAEEAKRRQQNTADLQAYRVDAGCDHQELRVERWRNSARGVTRCFVTVGCYTG</sequence>
<evidence type="ECO:0000256" key="3">
    <source>
        <dbReference type="ARBA" id="ARBA00020222"/>
    </source>
</evidence>
<dbReference type="InterPro" id="IPR018850">
    <property type="entry name" value="Mt_escape_2_C"/>
</dbReference>
<proteinExistence type="inferred from homology"/>
<evidence type="ECO:0000259" key="11">
    <source>
        <dbReference type="Pfam" id="PF10443"/>
    </source>
</evidence>
<dbReference type="InterPro" id="IPR039627">
    <property type="entry name" value="Yme2_C"/>
</dbReference>
<comment type="similarity">
    <text evidence="2 10">Belongs to the YME2 family.</text>
</comment>
<evidence type="ECO:0000313" key="12">
    <source>
        <dbReference type="EMBL" id="KAK7693180.1"/>
    </source>
</evidence>
<evidence type="ECO:0000256" key="4">
    <source>
        <dbReference type="ARBA" id="ARBA00022692"/>
    </source>
</evidence>
<keyword evidence="10" id="KW-0507">mRNA processing</keyword>
<dbReference type="Pfam" id="PF10443">
    <property type="entry name" value="RNA12"/>
    <property type="match status" value="1"/>
</dbReference>
<accession>A0AAW0GIQ3</accession>
<keyword evidence="10" id="KW-0694">RNA-binding</keyword>
<evidence type="ECO:0000256" key="5">
    <source>
        <dbReference type="ARBA" id="ARBA00022792"/>
    </source>
</evidence>
<comment type="function">
    <text evidence="9 10">Plays a role in maintaining the mitochondrial genome and in controlling the mtDNA escape. Involved in the regulation of mtDNA nucleotide structure and number. May have a dispensable role in early maturation of pre-rRNA.</text>
</comment>
<evidence type="ECO:0000256" key="1">
    <source>
        <dbReference type="ARBA" id="ARBA00004434"/>
    </source>
</evidence>
<dbReference type="PANTHER" id="PTHR32198">
    <property type="entry name" value="MITOCHONDRIAL ESCAPE PROTEIN 2"/>
    <property type="match status" value="1"/>
</dbReference>
<evidence type="ECO:0000313" key="13">
    <source>
        <dbReference type="Proteomes" id="UP001385951"/>
    </source>
</evidence>
<evidence type="ECO:0000256" key="6">
    <source>
        <dbReference type="ARBA" id="ARBA00022989"/>
    </source>
</evidence>
<gene>
    <name evidence="12" type="ORF">QCA50_002746</name>
</gene>
<keyword evidence="8 10" id="KW-0472">Membrane</keyword>
<keyword evidence="13" id="KW-1185">Reference proteome</keyword>
<dbReference type="EMBL" id="JASBNA010000003">
    <property type="protein sequence ID" value="KAK7693180.1"/>
    <property type="molecule type" value="Genomic_DNA"/>
</dbReference>